<keyword evidence="2 5" id="KW-0732">Signal</keyword>
<evidence type="ECO:0000256" key="4">
    <source>
        <dbReference type="ARBA" id="ARBA00023157"/>
    </source>
</evidence>
<dbReference type="Pfam" id="PF01375">
    <property type="entry name" value="Enterotoxin_a"/>
    <property type="match status" value="1"/>
</dbReference>
<evidence type="ECO:0000256" key="1">
    <source>
        <dbReference type="ARBA" id="ARBA00022656"/>
    </source>
</evidence>
<keyword evidence="4" id="KW-1015">Disulfide bond</keyword>
<keyword evidence="7" id="KW-1185">Reference proteome</keyword>
<dbReference type="GO" id="GO:0090729">
    <property type="term" value="F:toxin activity"/>
    <property type="evidence" value="ECO:0007669"/>
    <property type="project" value="UniProtKB-KW"/>
</dbReference>
<dbReference type="SUPFAM" id="SSF56399">
    <property type="entry name" value="ADP-ribosylation"/>
    <property type="match status" value="1"/>
</dbReference>
<proteinExistence type="predicted"/>
<evidence type="ECO:0000313" key="6">
    <source>
        <dbReference type="EMBL" id="PHH74121.1"/>
    </source>
</evidence>
<reference evidence="6 7" key="1">
    <citation type="submission" date="2017-06" db="EMBL/GenBank/DDBJ databases">
        <title>Ant-infecting Ophiocordyceps genomes reveal a high diversity of potential behavioral manipulation genes and a possible major role for enterotoxins.</title>
        <authorList>
            <person name="De Bekker C."/>
            <person name="Evans H.C."/>
            <person name="Brachmann A."/>
            <person name="Hughes D.P."/>
        </authorList>
    </citation>
    <scope>NUCLEOTIDE SEQUENCE [LARGE SCALE GENOMIC DNA]</scope>
    <source>
        <strain evidence="6 7">Map16</strain>
    </source>
</reference>
<feature type="signal peptide" evidence="5">
    <location>
        <begin position="1"/>
        <end position="19"/>
    </location>
</feature>
<organism evidence="6 7">
    <name type="scientific">Ophiocordyceps camponoti-rufipedis</name>
    <dbReference type="NCBI Taxonomy" id="2004952"/>
    <lineage>
        <taxon>Eukaryota</taxon>
        <taxon>Fungi</taxon>
        <taxon>Dikarya</taxon>
        <taxon>Ascomycota</taxon>
        <taxon>Pezizomycotina</taxon>
        <taxon>Sordariomycetes</taxon>
        <taxon>Hypocreomycetidae</taxon>
        <taxon>Hypocreales</taxon>
        <taxon>Ophiocordycipitaceae</taxon>
        <taxon>Ophiocordyceps</taxon>
    </lineage>
</organism>
<evidence type="ECO:0000256" key="5">
    <source>
        <dbReference type="SAM" id="SignalP"/>
    </source>
</evidence>
<evidence type="ECO:0000256" key="2">
    <source>
        <dbReference type="ARBA" id="ARBA00022729"/>
    </source>
</evidence>
<dbReference type="EMBL" id="NJES01000294">
    <property type="protein sequence ID" value="PHH74121.1"/>
    <property type="molecule type" value="Genomic_DNA"/>
</dbReference>
<keyword evidence="3" id="KW-0843">Virulence</keyword>
<dbReference type="OrthoDB" id="4927890at2759"/>
<dbReference type="STRING" id="2004952.A0A2C5Z4K9"/>
<name>A0A2C5Z4K9_9HYPO</name>
<comment type="caution">
    <text evidence="6">The sequence shown here is derived from an EMBL/GenBank/DDBJ whole genome shotgun (WGS) entry which is preliminary data.</text>
</comment>
<evidence type="ECO:0000256" key="3">
    <source>
        <dbReference type="ARBA" id="ARBA00023026"/>
    </source>
</evidence>
<accession>A0A2C5Z4K9</accession>
<dbReference type="PRINTS" id="PR00771">
    <property type="entry name" value="ENTEROTOXINA"/>
</dbReference>
<dbReference type="InterPro" id="IPR001144">
    <property type="entry name" value="Enterotoxin_A"/>
</dbReference>
<gene>
    <name evidence="6" type="ORF">CDD80_3301</name>
</gene>
<dbReference type="Proteomes" id="UP000226431">
    <property type="component" value="Unassembled WGS sequence"/>
</dbReference>
<sequence>MHITPLILSSLCIVSSGLGADTGCGSSPTLKWPLTSKPSKPPTFVFRGDARKPAAIRAEGGWLPWSVPYRTPLAFGLYNHERDVKFAKGQRDTVYVSTTTSFDVAARYARMNAKGREETYIYYIHATPNMIDLNRSLGNETNFWWQREFSAMGGIRWSQVVGWVRANATFFDAYNYSVPDCGFEDLNNAFFHHRLQRRCSEGFYTASLDYCEARWAPFSAGGFEPQLSGFAEYESDFVEQNRPRWFRVVAPWSKMLGKSTMKHAYEFMNRTKRATGWKGEFPLFKKTEPERACAKLIQCPMVRR</sequence>
<protein>
    <submittedName>
        <fullName evidence="6">Putative enterotoxin</fullName>
    </submittedName>
</protein>
<dbReference type="Gene3D" id="3.90.210.10">
    <property type="entry name" value="Heat-Labile Enterotoxin, subunit A"/>
    <property type="match status" value="1"/>
</dbReference>
<keyword evidence="1" id="KW-0800">Toxin</keyword>
<dbReference type="AlphaFoldDB" id="A0A2C5Z4K9"/>
<evidence type="ECO:0000313" key="7">
    <source>
        <dbReference type="Proteomes" id="UP000226431"/>
    </source>
</evidence>
<feature type="chain" id="PRO_5012767518" evidence="5">
    <location>
        <begin position="20"/>
        <end position="304"/>
    </location>
</feature>